<gene>
    <name evidence="10" type="ORF">EV199_0625</name>
</gene>
<dbReference type="RefSeq" id="WP_130539215.1">
    <property type="nucleotide sequence ID" value="NZ_CP042431.1"/>
</dbReference>
<feature type="transmembrane region" description="Helical" evidence="8">
    <location>
        <begin position="411"/>
        <end position="431"/>
    </location>
</feature>
<dbReference type="InterPro" id="IPR036721">
    <property type="entry name" value="RCK_C_sf"/>
</dbReference>
<dbReference type="PANTHER" id="PTHR30445:SF9">
    <property type="match status" value="1"/>
</dbReference>
<dbReference type="GO" id="GO:0005886">
    <property type="term" value="C:plasma membrane"/>
    <property type="evidence" value="ECO:0007669"/>
    <property type="project" value="UniProtKB-SubCell"/>
</dbReference>
<evidence type="ECO:0000256" key="7">
    <source>
        <dbReference type="ARBA" id="ARBA00023136"/>
    </source>
</evidence>
<proteinExistence type="inferred from homology"/>
<keyword evidence="3" id="KW-0813">Transport</keyword>
<feature type="transmembrane region" description="Helical" evidence="8">
    <location>
        <begin position="542"/>
        <end position="563"/>
    </location>
</feature>
<evidence type="ECO:0000256" key="8">
    <source>
        <dbReference type="SAM" id="Phobius"/>
    </source>
</evidence>
<feature type="transmembrane region" description="Helical" evidence="8">
    <location>
        <begin position="34"/>
        <end position="51"/>
    </location>
</feature>
<keyword evidence="4" id="KW-1003">Cell membrane</keyword>
<reference evidence="10 11" key="1">
    <citation type="submission" date="2019-02" db="EMBL/GenBank/DDBJ databases">
        <title>Genomic Encyclopedia of Type Strains, Phase IV (KMG-IV): sequencing the most valuable type-strain genomes for metagenomic binning, comparative biology and taxonomic classification.</title>
        <authorList>
            <person name="Goeker M."/>
        </authorList>
    </citation>
    <scope>NUCLEOTIDE SEQUENCE [LARGE SCALE GENOMIC DNA]</scope>
    <source>
        <strain evidence="10 11">DSM 18116</strain>
    </source>
</reference>
<evidence type="ECO:0000256" key="4">
    <source>
        <dbReference type="ARBA" id="ARBA00022475"/>
    </source>
</evidence>
<dbReference type="EMBL" id="SGXA01000001">
    <property type="protein sequence ID" value="RZS74774.1"/>
    <property type="molecule type" value="Genomic_DNA"/>
</dbReference>
<dbReference type="SUPFAM" id="SSF116726">
    <property type="entry name" value="TrkA C-terminal domain-like"/>
    <property type="match status" value="2"/>
</dbReference>
<feature type="transmembrane region" description="Helical" evidence="8">
    <location>
        <begin position="93"/>
        <end position="115"/>
    </location>
</feature>
<evidence type="ECO:0000256" key="6">
    <source>
        <dbReference type="ARBA" id="ARBA00022989"/>
    </source>
</evidence>
<evidence type="ECO:0000259" key="9">
    <source>
        <dbReference type="Pfam" id="PF06826"/>
    </source>
</evidence>
<evidence type="ECO:0000256" key="5">
    <source>
        <dbReference type="ARBA" id="ARBA00022692"/>
    </source>
</evidence>
<keyword evidence="7 8" id="KW-0472">Membrane</keyword>
<comment type="caution">
    <text evidence="10">The sequence shown here is derived from an EMBL/GenBank/DDBJ whole genome shotgun (WGS) entry which is preliminary data.</text>
</comment>
<dbReference type="NCBIfam" id="TIGR01625">
    <property type="entry name" value="YidE_YbjL_dupl"/>
    <property type="match status" value="1"/>
</dbReference>
<dbReference type="AlphaFoldDB" id="A0A4Q7N267"/>
<dbReference type="InterPro" id="IPR022457">
    <property type="entry name" value="Asp_Ala_antiprt"/>
</dbReference>
<dbReference type="InterPro" id="IPR050144">
    <property type="entry name" value="AAE_transporter"/>
</dbReference>
<protein>
    <submittedName>
        <fullName evidence="10">Putative transport protein</fullName>
    </submittedName>
</protein>
<evidence type="ECO:0000313" key="10">
    <source>
        <dbReference type="EMBL" id="RZS74774.1"/>
    </source>
</evidence>
<feature type="transmembrane region" description="Helical" evidence="8">
    <location>
        <begin position="63"/>
        <end position="81"/>
    </location>
</feature>
<feature type="domain" description="YidE/YbjL duplication" evidence="9">
    <location>
        <begin position="16"/>
        <end position="180"/>
    </location>
</feature>
<comment type="similarity">
    <text evidence="2">Belongs to the AAE transporter (TC 2.A.81) family.</text>
</comment>
<evidence type="ECO:0000256" key="3">
    <source>
        <dbReference type="ARBA" id="ARBA00022448"/>
    </source>
</evidence>
<dbReference type="Proteomes" id="UP000293874">
    <property type="component" value="Unassembled WGS sequence"/>
</dbReference>
<comment type="subcellular location">
    <subcellularLocation>
        <location evidence="1">Cell membrane</location>
        <topology evidence="1">Multi-pass membrane protein</topology>
    </subcellularLocation>
</comment>
<dbReference type="Pfam" id="PF06826">
    <property type="entry name" value="Asp-Al_Ex"/>
    <property type="match status" value="2"/>
</dbReference>
<accession>A0A4Q7N267</accession>
<feature type="transmembrane region" description="Helical" evidence="8">
    <location>
        <begin position="159"/>
        <end position="185"/>
    </location>
</feature>
<evidence type="ECO:0000313" key="11">
    <source>
        <dbReference type="Proteomes" id="UP000293874"/>
    </source>
</evidence>
<name>A0A4Q7N267_9BACT</name>
<keyword evidence="6 8" id="KW-1133">Transmembrane helix</keyword>
<dbReference type="PANTHER" id="PTHR30445">
    <property type="entry name" value="K(+)_H(+) ANTIPORTER SUBUNIT KHTT"/>
    <property type="match status" value="1"/>
</dbReference>
<dbReference type="InterPro" id="IPR006512">
    <property type="entry name" value="YidE_YbjL"/>
</dbReference>
<feature type="transmembrane region" description="Helical" evidence="8">
    <location>
        <begin position="388"/>
        <end position="405"/>
    </location>
</feature>
<feature type="transmembrane region" description="Helical" evidence="8">
    <location>
        <begin position="452"/>
        <end position="474"/>
    </location>
</feature>
<sequence>MEWLKETLRHYPEIAAFFVLAAGFFIGKLKVGKFTLGTVTSVLLVGILVGQWDISIPAESKSIFFLLFLFSMGYSIGPQFFQGLKKDGLSQALFSATICITSLALGYVLALLFGFTPGTGAGLLSGANTCSAIIGVAGDSISKLNITEGLKKDWTDQIAVAYAVTYIFGTAGTAWFLSVIGPILLGGNVAEKAKELEAEMGSTGEDGENITTAYDQVAFRAYKLTTELFKEGLSVKAMEDFMVNRQKPLYVQRIRRKGEVVEVMSDTKLQLNDVIAVSGQRSQIVGAEEFLGEEIMDSGLLSFPIEVATVIAVKKSILGHSLGALRRRDSVHGVGVRKLTRAGIEIPVTHRTTIEKGDALELVGVKEDLNNAVKKIGYKEKSGIETDIVYVGIGIVIGSLVGALSVKAGDIPLSISTSGGSLIAGLFFGWLRTRRPVFGNIPAPSVWLLQKLGLHMFIAIVGISSSSGFVKGLQQEGVNLFIAGVILSILPMVLALYLARYVFKFHPAIALGACAGAHDESAALLAVQDAVKSKIPALGYTVTYAVANILLTISGAVIVMLLYHS</sequence>
<dbReference type="GO" id="GO:0006813">
    <property type="term" value="P:potassium ion transport"/>
    <property type="evidence" value="ECO:0007669"/>
    <property type="project" value="InterPro"/>
</dbReference>
<feature type="domain" description="YidE/YbjL duplication" evidence="9">
    <location>
        <begin position="392"/>
        <end position="560"/>
    </location>
</feature>
<dbReference type="OrthoDB" id="9155749at2"/>
<dbReference type="NCBIfam" id="TIGR03802">
    <property type="entry name" value="Asp_Ala_antiprt"/>
    <property type="match status" value="1"/>
</dbReference>
<feature type="transmembrane region" description="Helical" evidence="8">
    <location>
        <begin position="12"/>
        <end position="27"/>
    </location>
</feature>
<evidence type="ECO:0000256" key="2">
    <source>
        <dbReference type="ARBA" id="ARBA00009854"/>
    </source>
</evidence>
<keyword evidence="5 8" id="KW-0812">Transmembrane</keyword>
<evidence type="ECO:0000256" key="1">
    <source>
        <dbReference type="ARBA" id="ARBA00004651"/>
    </source>
</evidence>
<organism evidence="10 11">
    <name type="scientific">Pseudobacter ginsenosidimutans</name>
    <dbReference type="NCBI Taxonomy" id="661488"/>
    <lineage>
        <taxon>Bacteria</taxon>
        <taxon>Pseudomonadati</taxon>
        <taxon>Bacteroidota</taxon>
        <taxon>Chitinophagia</taxon>
        <taxon>Chitinophagales</taxon>
        <taxon>Chitinophagaceae</taxon>
        <taxon>Pseudobacter</taxon>
    </lineage>
</organism>
<keyword evidence="11" id="KW-1185">Reference proteome</keyword>
<dbReference type="GO" id="GO:0022857">
    <property type="term" value="F:transmembrane transporter activity"/>
    <property type="evidence" value="ECO:0007669"/>
    <property type="project" value="InterPro"/>
</dbReference>
<feature type="transmembrane region" description="Helical" evidence="8">
    <location>
        <begin position="480"/>
        <end position="499"/>
    </location>
</feature>